<dbReference type="Proteomes" id="UP000030008">
    <property type="component" value="Unassembled WGS sequence"/>
</dbReference>
<organism evidence="1 2">
    <name type="scientific">Clostridium innocuum</name>
    <dbReference type="NCBI Taxonomy" id="1522"/>
    <lineage>
        <taxon>Bacteria</taxon>
        <taxon>Bacillati</taxon>
        <taxon>Bacillota</taxon>
        <taxon>Clostridia</taxon>
        <taxon>Eubacteriales</taxon>
        <taxon>Clostridiaceae</taxon>
        <taxon>Clostridium</taxon>
    </lineage>
</organism>
<sequence length="83" mass="9768">MKIRIHAQSCHLNLRIPDSMLYNMLTCTVIRKTIQENTEIAWTMDKETTRKMMRLLKHFSKEYRGLTIVDVETADGEIVQITL</sequence>
<evidence type="ECO:0000313" key="2">
    <source>
        <dbReference type="Proteomes" id="UP000030008"/>
    </source>
</evidence>
<protein>
    <submittedName>
        <fullName evidence="1">Uncharacterized protein</fullName>
    </submittedName>
</protein>
<accession>A0A099IAY1</accession>
<proteinExistence type="predicted"/>
<gene>
    <name evidence="1" type="ORF">CIAN88_04065</name>
</gene>
<reference evidence="1 2" key="1">
    <citation type="submission" date="2014-08" db="EMBL/GenBank/DDBJ databases">
        <title>Clostridium innocuum, an unnegligible vancomycin-resistant pathogen causing extra-intestinal infections.</title>
        <authorList>
            <person name="Feng Y."/>
            <person name="Chiu C.-H."/>
        </authorList>
    </citation>
    <scope>NUCLEOTIDE SEQUENCE [LARGE SCALE GENOMIC DNA]</scope>
    <source>
        <strain evidence="1 2">AN88</strain>
    </source>
</reference>
<comment type="caution">
    <text evidence="1">The sequence shown here is derived from an EMBL/GenBank/DDBJ whole genome shotgun (WGS) entry which is preliminary data.</text>
</comment>
<dbReference type="AlphaFoldDB" id="A0A099IAY1"/>
<dbReference type="EMBL" id="JQIF01000017">
    <property type="protein sequence ID" value="KGJ54322.1"/>
    <property type="molecule type" value="Genomic_DNA"/>
</dbReference>
<name>A0A099IAY1_CLOIN</name>
<evidence type="ECO:0000313" key="1">
    <source>
        <dbReference type="EMBL" id="KGJ54322.1"/>
    </source>
</evidence>